<keyword evidence="2" id="KW-1185">Reference proteome</keyword>
<dbReference type="EMBL" id="CM046123">
    <property type="protein sequence ID" value="KAI8439082.1"/>
    <property type="molecule type" value="Genomic_DNA"/>
</dbReference>
<comment type="caution">
    <text evidence="1">The sequence shown here is derived from an EMBL/GenBank/DDBJ whole genome shotgun (WGS) entry which is preliminary data.</text>
</comment>
<evidence type="ECO:0000313" key="1">
    <source>
        <dbReference type="EMBL" id="KAI8439082.1"/>
    </source>
</evidence>
<sequence length="1199" mass="135352">MLDPDWQEMPYERRVLHNTVDSFQKSCYLKIYTSLDLSKSPCNTIATKFLLEVMTKYPDIMTYLNKNHKLLKPYQQKNCSDIVKAFIKINKRKNVDCDHTIKVLEIIGLSEVDDLVVLKHIFNADINACVKDDREPSLMLEILRVIVGKYSKTISIELPKEVLKNIMKVYTNLLTNTEVVPNLTNVENSLIEYFENKPHQVKHVGEEQFKQFFNANSIRKTTSLLAATLMKLNQKYCKVFKDEIERSEILSQRELTLPLGNSIIHHEAFLIANKDFLPKIYEEYKSNILKVLEKPHKAGQVYVTCWKFIKKLILECMPQADCEKMFSKIHKFETAELSHANLFQACFLKMCLSEKGQKKEYLINYFSSSLHVMTLAVQGGDIDVINRISNNIYEVIKLSETLTVFQTEQKEGLVKITESSIWQNFSKSVLKNCLKVRSVDQANTSGPVLLEIFTTFVKLFYPIDHADIATLFDMVTSHSEFLNVMLSYHSLEIKSRLLELLYVLISRKQSVMKAQQIPVYLSAYHATRSPCDRLLLKILNFYETHGQPVNEYKPYLWGDSAANFYAVRKNRSASLWSHPTPNQVLNLLDKEIVERTVKNFPVTAKLSYDYEIPSRFNSCCSIKGVIRFMTKDIFKSTKDVEGDVTRMIVKQQNDSAMSELKDVDFVGTSHLDVDEGIYDPAFLFPLLSHLLAPGSMASCFKILRSNLLSLPIVALSSHCPDMRAAAYHVLHRFSMLLETETLSTAITNAQSDPASDLKNPRLPSVDAIYLAKALMVCTAPFDPLYKPVNNFLIAKQFVDLTVVPDFLSLFHDSDVESSDRRLWILDIIRYGTKTMTDVSVIFKTMCLKMIMDFYSSVLSDRKTKEKILGAISAIVAIPRAFEILVEGYGLVSWLHFVVRQLHKDEKTLIKGVLNVIKNMLHSMSIISLPRNTSAPKVDAEGKPVEKLGEIKVNKEVENEILVILYDLLYFCTNFEFEELISYVEVYYLLSKRAIKLLSKEKVLAMVDECCSSITRSEKVRLLSKAVIRNNIDMLKSNNLNIPESTGYNAESKNELCCSRKYLETGLDPGGEGGDASEAGGVVALAAVAVAEGDNTNLERERDCGRQLLINIAQVAFILSVIFRTSNPILNTDQLLVGNKRATRVTTTGAAAAGGGHADGRVDDGGGAVSGGAHGVGDDLEVHVRQELVGGDGSTWKENK</sequence>
<name>A0ACC0KSB9_CHOFU</name>
<reference evidence="1 2" key="1">
    <citation type="journal article" date="2022" name="Genome Biol. Evol.">
        <title>The Spruce Budworm Genome: Reconstructing the Evolutionary History of Antifreeze Proteins.</title>
        <authorList>
            <person name="Beliveau C."/>
            <person name="Gagne P."/>
            <person name="Picq S."/>
            <person name="Vernygora O."/>
            <person name="Keeling C.I."/>
            <person name="Pinkney K."/>
            <person name="Doucet D."/>
            <person name="Wen F."/>
            <person name="Johnston J.S."/>
            <person name="Maaroufi H."/>
            <person name="Boyle B."/>
            <person name="Laroche J."/>
            <person name="Dewar K."/>
            <person name="Juretic N."/>
            <person name="Blackburn G."/>
            <person name="Nisole A."/>
            <person name="Brunet B."/>
            <person name="Brandao M."/>
            <person name="Lumley L."/>
            <person name="Duan J."/>
            <person name="Quan G."/>
            <person name="Lucarotti C.J."/>
            <person name="Roe A.D."/>
            <person name="Sperling F.A.H."/>
            <person name="Levesque R.C."/>
            <person name="Cusson M."/>
        </authorList>
    </citation>
    <scope>NUCLEOTIDE SEQUENCE [LARGE SCALE GENOMIC DNA]</scope>
    <source>
        <strain evidence="1">Glfc:IPQL:Cfum</strain>
    </source>
</reference>
<accession>A0ACC0KSB9</accession>
<proteinExistence type="predicted"/>
<dbReference type="Proteomes" id="UP001064048">
    <property type="component" value="Chromosome 23"/>
</dbReference>
<organism evidence="1 2">
    <name type="scientific">Choristoneura fumiferana</name>
    <name type="common">Spruce budworm moth</name>
    <name type="synonym">Archips fumiferana</name>
    <dbReference type="NCBI Taxonomy" id="7141"/>
    <lineage>
        <taxon>Eukaryota</taxon>
        <taxon>Metazoa</taxon>
        <taxon>Ecdysozoa</taxon>
        <taxon>Arthropoda</taxon>
        <taxon>Hexapoda</taxon>
        <taxon>Insecta</taxon>
        <taxon>Pterygota</taxon>
        <taxon>Neoptera</taxon>
        <taxon>Endopterygota</taxon>
        <taxon>Lepidoptera</taxon>
        <taxon>Glossata</taxon>
        <taxon>Ditrysia</taxon>
        <taxon>Tortricoidea</taxon>
        <taxon>Tortricidae</taxon>
        <taxon>Tortricinae</taxon>
        <taxon>Choristoneura</taxon>
    </lineage>
</organism>
<gene>
    <name evidence="1" type="ORF">MSG28_012946</name>
</gene>
<evidence type="ECO:0000313" key="2">
    <source>
        <dbReference type="Proteomes" id="UP001064048"/>
    </source>
</evidence>
<feature type="non-terminal residue" evidence="1">
    <location>
        <position position="1199"/>
    </location>
</feature>
<protein>
    <submittedName>
        <fullName evidence="1">Uncharacterized protein</fullName>
    </submittedName>
</protein>